<dbReference type="RefSeq" id="XP_038046763.1">
    <property type="nucleotide sequence ID" value="XM_038190835.1"/>
</dbReference>
<dbReference type="Pfam" id="PF01150">
    <property type="entry name" value="GDA1_CD39"/>
    <property type="match status" value="2"/>
</dbReference>
<dbReference type="GO" id="GO:0004382">
    <property type="term" value="F:GDP phosphatase activity"/>
    <property type="evidence" value="ECO:0007669"/>
    <property type="project" value="TreeGrafter"/>
</dbReference>
<keyword evidence="5" id="KW-0472">Membrane</keyword>
<evidence type="ECO:0000256" key="4">
    <source>
        <dbReference type="PIRSR" id="PIRSR600407-2"/>
    </source>
</evidence>
<dbReference type="GO" id="GO:0005886">
    <property type="term" value="C:plasma membrane"/>
    <property type="evidence" value="ECO:0007669"/>
    <property type="project" value="TreeGrafter"/>
</dbReference>
<dbReference type="EnsemblMetazoa" id="XM_038190835.1">
    <property type="protein sequence ID" value="XP_038046763.1"/>
    <property type="gene ID" value="LOC119720971"/>
</dbReference>
<evidence type="ECO:0000256" key="3">
    <source>
        <dbReference type="PIRSR" id="PIRSR600407-1"/>
    </source>
</evidence>
<keyword evidence="5" id="KW-0812">Transmembrane</keyword>
<keyword evidence="4" id="KW-0067">ATP-binding</keyword>
<evidence type="ECO:0000256" key="5">
    <source>
        <dbReference type="SAM" id="Phobius"/>
    </source>
</evidence>
<feature type="transmembrane region" description="Helical" evidence="5">
    <location>
        <begin position="546"/>
        <end position="569"/>
    </location>
</feature>
<keyword evidence="4" id="KW-0547">Nucleotide-binding</keyword>
<dbReference type="Gene3D" id="3.30.420.150">
    <property type="entry name" value="Exopolyphosphatase. Domain 2"/>
    <property type="match status" value="2"/>
</dbReference>
<evidence type="ECO:0000313" key="7">
    <source>
        <dbReference type="Proteomes" id="UP000887568"/>
    </source>
</evidence>
<reference evidence="6" key="1">
    <citation type="submission" date="2022-11" db="UniProtKB">
        <authorList>
            <consortium name="EnsemblMetazoa"/>
        </authorList>
    </citation>
    <scope>IDENTIFICATION</scope>
</reference>
<proteinExistence type="inferred from homology"/>
<feature type="transmembrane region" description="Helical" evidence="5">
    <location>
        <begin position="12"/>
        <end position="32"/>
    </location>
</feature>
<evidence type="ECO:0000256" key="2">
    <source>
        <dbReference type="ARBA" id="ARBA00022801"/>
    </source>
</evidence>
<keyword evidence="5" id="KW-1133">Transmembrane helix</keyword>
<dbReference type="OrthoDB" id="6372431at2759"/>
<dbReference type="GeneID" id="119720971"/>
<sequence>MAKAGYSLGLWGLMVAGAVLLLLSIVGLVVVVKSKEYYCSIEGYGVVFDAGSSHTSMAVYQWLDETTNGTGVVSQLAYVSECTEEGVATFANDPNGLVPGLKSCLDIAELVLPEFSHYDTPVYLGATAGMRLLTKTNPEESEAVMQTVRQTLAETPFAFTDQTRQAAILTGETEGTSGWISANYLAGNLGVEPATGDLVDDLTGSKPIPTRPTFAALDLGGASTQITFIPEDPRKIPVEHRVNLRLYGTDYAVYTHSFTCYGLGEARRRLEASLVKDSGFADVIQNPCAPMGYNYTSTGAYLWKAPCSSRPTVSGVTETLIDKMEYQLNGTGDPDACYRVIKALFDFDAHCPAPPCAFGGIHSPAPFGAFKAFSGYAYTWNGIGSTPTPTIEEYIEKAEDFCRKSYSELELLQKNAKYNVRYCFQSMYVRALLFDAFKFNQENWNVEFTLEVNGASLGWALGYMVDATNRIPEEASCVGLAPATLTGLILIFTTICLLGILILGLSLMKCTKESRSPTEQSYEPAPQNVDVAFPCKMKTPKASLGGWALLILGVVILVLGIIGVVGVVMSKEYYCSPVEYGIVFDGGSSHTSMAVYQWLADTTKGTGVVSQLAFASGCGEAGLSSFADDPEGVAHGLEDCLALAELVLPEFTHGDTPVFLGATAGMRLLNATDPDKSDAVFEVVRKTFADTPFYFTYETRQASILRGDKEGTSSWISANYLGENLGVEPDTGDIIDVLTPSKPIPTRPTFGALDLGGASTQITFIPEDPSQIPPEYRANLRLYGKDYELYTHSFLCYGADEAQRRLEANLVKDSGFAEVTLNPCAATGFSHTVTGEYLWKAPCSTGPQAIKGWGSEVTPAPGVTDDVMLDITYRLNGTGDPDECYKAVKALFDFNATCPVPPCSFNGAYTPLPHGSFKGISNYAYTMAGIGLTTTPTIDEFNSATDDYCRKTYEELKVLPDKMKYKLAFCFRSMFIRSLLFDAYKFNEANWDIEFASEVNGMDFGWALGFAINATGWIPEEVSCVGLAPATFTGLIVIFAVIMLVGFAAFALGVRHRFGGKRSARCPVDKSYQPAPQGDI</sequence>
<dbReference type="PANTHER" id="PTHR11782:SF83">
    <property type="entry name" value="GUANOSINE-DIPHOSPHATASE"/>
    <property type="match status" value="1"/>
</dbReference>
<evidence type="ECO:0000256" key="1">
    <source>
        <dbReference type="ARBA" id="ARBA00009283"/>
    </source>
</evidence>
<name>A0A913Z4K0_PATMI</name>
<accession>A0A913Z4K0</accession>
<protein>
    <submittedName>
        <fullName evidence="6">Uncharacterized protein</fullName>
    </submittedName>
</protein>
<dbReference type="GO" id="GO:0005524">
    <property type="term" value="F:ATP binding"/>
    <property type="evidence" value="ECO:0007669"/>
    <property type="project" value="UniProtKB-KW"/>
</dbReference>
<organism evidence="6 7">
    <name type="scientific">Patiria miniata</name>
    <name type="common">Bat star</name>
    <name type="synonym">Asterina miniata</name>
    <dbReference type="NCBI Taxonomy" id="46514"/>
    <lineage>
        <taxon>Eukaryota</taxon>
        <taxon>Metazoa</taxon>
        <taxon>Echinodermata</taxon>
        <taxon>Eleutherozoa</taxon>
        <taxon>Asterozoa</taxon>
        <taxon>Asteroidea</taxon>
        <taxon>Valvatacea</taxon>
        <taxon>Valvatida</taxon>
        <taxon>Asterinidae</taxon>
        <taxon>Patiria</taxon>
    </lineage>
</organism>
<dbReference type="InterPro" id="IPR000407">
    <property type="entry name" value="GDA1_CD39_NTPase"/>
</dbReference>
<keyword evidence="7" id="KW-1185">Reference proteome</keyword>
<keyword evidence="2" id="KW-0378">Hydrolase</keyword>
<dbReference type="Proteomes" id="UP000887568">
    <property type="component" value="Unplaced"/>
</dbReference>
<feature type="active site" description="Proton acceptor" evidence="3">
    <location>
        <position position="710"/>
    </location>
</feature>
<dbReference type="GO" id="GO:0045134">
    <property type="term" value="F:UDP phosphatase activity"/>
    <property type="evidence" value="ECO:0007669"/>
    <property type="project" value="TreeGrafter"/>
</dbReference>
<dbReference type="GO" id="GO:0017111">
    <property type="term" value="F:ribonucleoside triphosphate phosphatase activity"/>
    <property type="evidence" value="ECO:0007669"/>
    <property type="project" value="TreeGrafter"/>
</dbReference>
<dbReference type="Gene3D" id="3.30.420.40">
    <property type="match status" value="2"/>
</dbReference>
<comment type="similarity">
    <text evidence="1">Belongs to the GDA1/CD39 NTPase family.</text>
</comment>
<dbReference type="GO" id="GO:0009134">
    <property type="term" value="P:nucleoside diphosphate catabolic process"/>
    <property type="evidence" value="ECO:0007669"/>
    <property type="project" value="TreeGrafter"/>
</dbReference>
<dbReference type="CDD" id="cd24044">
    <property type="entry name" value="ASKHA_NBD_NTPDase1-like"/>
    <property type="match status" value="2"/>
</dbReference>
<dbReference type="PANTHER" id="PTHR11782">
    <property type="entry name" value="ADENOSINE/GUANOSINE DIPHOSPHATASE"/>
    <property type="match status" value="1"/>
</dbReference>
<evidence type="ECO:0000313" key="6">
    <source>
        <dbReference type="EnsemblMetazoa" id="XP_038046763.1"/>
    </source>
</evidence>
<feature type="binding site" evidence="4">
    <location>
        <begin position="757"/>
        <end position="761"/>
    </location>
    <ligand>
        <name>ATP</name>
        <dbReference type="ChEBI" id="CHEBI:30616"/>
    </ligand>
</feature>
<dbReference type="AlphaFoldDB" id="A0A913Z4K0"/>
<feature type="transmembrane region" description="Helical" evidence="5">
    <location>
        <begin position="1032"/>
        <end position="1054"/>
    </location>
</feature>
<feature type="transmembrane region" description="Helical" evidence="5">
    <location>
        <begin position="485"/>
        <end position="507"/>
    </location>
</feature>